<reference evidence="2 3" key="1">
    <citation type="submission" date="2010-01" db="EMBL/GenBank/DDBJ databases">
        <authorList>
            <person name="Weinstock G."/>
            <person name="Sodergren E."/>
            <person name="Clifton S."/>
            <person name="Fulton L."/>
            <person name="Fulton B."/>
            <person name="Courtney L."/>
            <person name="Fronick C."/>
            <person name="Harrison M."/>
            <person name="Strong C."/>
            <person name="Farmer C."/>
            <person name="Delahaunty K."/>
            <person name="Markovic C."/>
            <person name="Hall O."/>
            <person name="Minx P."/>
            <person name="Tomlinson C."/>
            <person name="Mitreva M."/>
            <person name="Nelson J."/>
            <person name="Hou S."/>
            <person name="Wollam A."/>
            <person name="Pepin K.H."/>
            <person name="Johnson M."/>
            <person name="Bhonagiri V."/>
            <person name="Nash W.E."/>
            <person name="Warren W."/>
            <person name="Chinwalla A."/>
            <person name="Mardis E.R."/>
            <person name="Wilson R.K."/>
        </authorList>
    </citation>
    <scope>NUCLEOTIDE SEQUENCE [LARGE SCALE GENOMIC DNA]</scope>
    <source>
        <strain evidence="2 3">DSM 13479</strain>
    </source>
</reference>
<proteinExistence type="predicted"/>
<evidence type="ECO:0000313" key="2">
    <source>
        <dbReference type="EMBL" id="EFC97528.1"/>
    </source>
</evidence>
<gene>
    <name evidence="2" type="ORF">CLOSTHATH_04276</name>
</gene>
<feature type="transmembrane region" description="Helical" evidence="1">
    <location>
        <begin position="16"/>
        <end position="36"/>
    </location>
</feature>
<protein>
    <submittedName>
        <fullName evidence="2">Uncharacterized protein</fullName>
    </submittedName>
</protein>
<dbReference type="Proteomes" id="UP000004968">
    <property type="component" value="Unassembled WGS sequence"/>
</dbReference>
<keyword evidence="1" id="KW-0472">Membrane</keyword>
<evidence type="ECO:0000256" key="1">
    <source>
        <dbReference type="SAM" id="Phobius"/>
    </source>
</evidence>
<organism evidence="2 3">
    <name type="scientific">Hungatella hathewayi DSM 13479</name>
    <dbReference type="NCBI Taxonomy" id="566550"/>
    <lineage>
        <taxon>Bacteria</taxon>
        <taxon>Bacillati</taxon>
        <taxon>Bacillota</taxon>
        <taxon>Clostridia</taxon>
        <taxon>Lachnospirales</taxon>
        <taxon>Lachnospiraceae</taxon>
        <taxon>Hungatella</taxon>
    </lineage>
</organism>
<keyword evidence="1" id="KW-0812">Transmembrane</keyword>
<evidence type="ECO:0000313" key="3">
    <source>
        <dbReference type="Proteomes" id="UP000004968"/>
    </source>
</evidence>
<keyword evidence="1" id="KW-1133">Transmembrane helix</keyword>
<sequence length="143" mass="15669">ILPGICGSVCGFIDRYLVSAAVTVFLAVSSVVCRAMDSLVDGLILLARKTTHRQLPGTAKIRENDRLACVLGSMADEAAAWKRRWGRKEKADRTSAIPRFIEAEEELKRTGKLVEESFSFGLMLFCIGLCLTLGYLLAVFLIG</sequence>
<dbReference type="EMBL" id="ACIO01000378">
    <property type="protein sequence ID" value="EFC97528.1"/>
    <property type="molecule type" value="Genomic_DNA"/>
</dbReference>
<name>D3AKY2_9FIRM</name>
<comment type="caution">
    <text evidence="2">The sequence shown here is derived from an EMBL/GenBank/DDBJ whole genome shotgun (WGS) entry which is preliminary data.</text>
</comment>
<feature type="transmembrane region" description="Helical" evidence="1">
    <location>
        <begin position="118"/>
        <end position="142"/>
    </location>
</feature>
<dbReference type="HOGENOM" id="CLU_1800505_0_0_9"/>
<dbReference type="AlphaFoldDB" id="D3AKY2"/>
<accession>D3AKY2</accession>
<feature type="non-terminal residue" evidence="2">
    <location>
        <position position="1"/>
    </location>
</feature>